<organism evidence="1 2">
    <name type="scientific">Dentiscutata heterogama</name>
    <dbReference type="NCBI Taxonomy" id="1316150"/>
    <lineage>
        <taxon>Eukaryota</taxon>
        <taxon>Fungi</taxon>
        <taxon>Fungi incertae sedis</taxon>
        <taxon>Mucoromycota</taxon>
        <taxon>Glomeromycotina</taxon>
        <taxon>Glomeromycetes</taxon>
        <taxon>Diversisporales</taxon>
        <taxon>Gigasporaceae</taxon>
        <taxon>Dentiscutata</taxon>
    </lineage>
</organism>
<accession>A0ACA9NQR3</accession>
<feature type="non-terminal residue" evidence="1">
    <location>
        <position position="473"/>
    </location>
</feature>
<evidence type="ECO:0000313" key="2">
    <source>
        <dbReference type="Proteomes" id="UP000789702"/>
    </source>
</evidence>
<dbReference type="EMBL" id="CAJVPU010019485">
    <property type="protein sequence ID" value="CAG8671914.1"/>
    <property type="molecule type" value="Genomic_DNA"/>
</dbReference>
<protein>
    <submittedName>
        <fullName evidence="1">3871_t:CDS:1</fullName>
    </submittedName>
</protein>
<proteinExistence type="predicted"/>
<dbReference type="Proteomes" id="UP000789702">
    <property type="component" value="Unassembled WGS sequence"/>
</dbReference>
<evidence type="ECO:0000313" key="1">
    <source>
        <dbReference type="EMBL" id="CAG8671914.1"/>
    </source>
</evidence>
<name>A0ACA9NQR3_9GLOM</name>
<gene>
    <name evidence="1" type="ORF">DHETER_LOCUS10222</name>
</gene>
<comment type="caution">
    <text evidence="1">The sequence shown here is derived from an EMBL/GenBank/DDBJ whole genome shotgun (WGS) entry which is preliminary data.</text>
</comment>
<reference evidence="1" key="1">
    <citation type="submission" date="2021-06" db="EMBL/GenBank/DDBJ databases">
        <authorList>
            <person name="Kallberg Y."/>
            <person name="Tangrot J."/>
            <person name="Rosling A."/>
        </authorList>
    </citation>
    <scope>NUCLEOTIDE SEQUENCE</scope>
    <source>
        <strain evidence="1">IL203A</strain>
    </source>
</reference>
<keyword evidence="2" id="KW-1185">Reference proteome</keyword>
<sequence>MLIRKGLFLVLFVTILTIVSLCALLTSRYVEIYEHPLNYFEKISNNPEESSINFESSNELTNNLDVSISNVNKEHYLTNEDSIMEMVTDANGNPKKYLNAYYYVEYLKILREQHNLMLYDIIDKADLAVANTSVYSVTLKTQFAPSNDPHDYMSLARYFWPNPKTNDGMPYIRKDGYSNPEILTVQDYILLRKLMAEIQYLGLGYFFTKNETYVKKAIYRLNEWFVDPKTMMNPNLNYGSLIKGSKLGRRTGILDFHPIYRITQSIPLMRSSEFWDHNIELQFKKWLTIYYDWFEKSNHGRAEHDAKNNHGTFYDVQAIYILEYIGKVNEAESFAKKAIKNRVNTGILANGQQLHETSRPTSWFYSTFNLQALFLLAERATYLGFDGWNYRGKNNQSIKTAVDYLLPFALNGGEGWEFKNIGGFKMNMYVRILELSWIIWGDDKYLDAIEILRPKSKAEQASSDKEVWEENSL</sequence>